<dbReference type="PANTHER" id="PTHR42756">
    <property type="entry name" value="TRANSCRIPTIONAL REGULATOR, MARR"/>
    <property type="match status" value="1"/>
</dbReference>
<gene>
    <name evidence="5" type="ORF">KQI75_07290</name>
</gene>
<proteinExistence type="predicted"/>
<name>A0ABS6ETG1_9FIRM</name>
<keyword evidence="2" id="KW-0238">DNA-binding</keyword>
<keyword evidence="3" id="KW-0804">Transcription</keyword>
<keyword evidence="1" id="KW-0805">Transcription regulation</keyword>
<sequence>MEYEKLAKELVEMQVENARPLSWIADCIAARGEEQLLLMLAHRDKAVCAGELAECVGLTSGRVANILKQLERKGYIERTPGTQDKRKVLVCLTAAGREYAKQVYHKEVDGYAWLLCVLGEADAREFMRLLKQGVKLLGPHHDELFQLP</sequence>
<protein>
    <submittedName>
        <fullName evidence="5">MarR family transcriptional regulator</fullName>
    </submittedName>
</protein>
<evidence type="ECO:0000256" key="1">
    <source>
        <dbReference type="ARBA" id="ARBA00023015"/>
    </source>
</evidence>
<dbReference type="PANTHER" id="PTHR42756:SF1">
    <property type="entry name" value="TRANSCRIPTIONAL REPRESSOR OF EMRAB OPERON"/>
    <property type="match status" value="1"/>
</dbReference>
<evidence type="ECO:0000256" key="3">
    <source>
        <dbReference type="ARBA" id="ARBA00023163"/>
    </source>
</evidence>
<evidence type="ECO:0000313" key="6">
    <source>
        <dbReference type="Proteomes" id="UP000783588"/>
    </source>
</evidence>
<dbReference type="RefSeq" id="WP_216470078.1">
    <property type="nucleotide sequence ID" value="NZ_JAHLQI010000003.1"/>
</dbReference>
<feature type="domain" description="HTH marR-type" evidence="4">
    <location>
        <begin position="1"/>
        <end position="135"/>
    </location>
</feature>
<dbReference type="SMART" id="SM00347">
    <property type="entry name" value="HTH_MARR"/>
    <property type="match status" value="1"/>
</dbReference>
<dbReference type="Proteomes" id="UP000783588">
    <property type="component" value="Unassembled WGS sequence"/>
</dbReference>
<reference evidence="5 6" key="1">
    <citation type="submission" date="2021-06" db="EMBL/GenBank/DDBJ databases">
        <authorList>
            <person name="Sun Q."/>
            <person name="Li D."/>
        </authorList>
    </citation>
    <scope>NUCLEOTIDE SEQUENCE [LARGE SCALE GENOMIC DNA]</scope>
    <source>
        <strain evidence="5 6">MSJd-7</strain>
    </source>
</reference>
<organism evidence="5 6">
    <name type="scientific">Butyricicoccus intestinisimiae</name>
    <dbReference type="NCBI Taxonomy" id="2841509"/>
    <lineage>
        <taxon>Bacteria</taxon>
        <taxon>Bacillati</taxon>
        <taxon>Bacillota</taxon>
        <taxon>Clostridia</taxon>
        <taxon>Eubacteriales</taxon>
        <taxon>Butyricicoccaceae</taxon>
        <taxon>Butyricicoccus</taxon>
    </lineage>
</organism>
<evidence type="ECO:0000313" key="5">
    <source>
        <dbReference type="EMBL" id="MBU5490421.1"/>
    </source>
</evidence>
<comment type="caution">
    <text evidence="5">The sequence shown here is derived from an EMBL/GenBank/DDBJ whole genome shotgun (WGS) entry which is preliminary data.</text>
</comment>
<dbReference type="CDD" id="cd00090">
    <property type="entry name" value="HTH_ARSR"/>
    <property type="match status" value="1"/>
</dbReference>
<dbReference type="PROSITE" id="PS50995">
    <property type="entry name" value="HTH_MARR_2"/>
    <property type="match status" value="1"/>
</dbReference>
<dbReference type="InterPro" id="IPR011991">
    <property type="entry name" value="ArsR-like_HTH"/>
</dbReference>
<keyword evidence="6" id="KW-1185">Reference proteome</keyword>
<evidence type="ECO:0000259" key="4">
    <source>
        <dbReference type="PROSITE" id="PS50995"/>
    </source>
</evidence>
<dbReference type="InterPro" id="IPR000835">
    <property type="entry name" value="HTH_MarR-typ"/>
</dbReference>
<evidence type="ECO:0000256" key="2">
    <source>
        <dbReference type="ARBA" id="ARBA00023125"/>
    </source>
</evidence>
<accession>A0ABS6ETG1</accession>
<dbReference type="EMBL" id="JAHLQI010000003">
    <property type="protein sequence ID" value="MBU5490421.1"/>
    <property type="molecule type" value="Genomic_DNA"/>
</dbReference>
<dbReference type="Pfam" id="PF01047">
    <property type="entry name" value="MarR"/>
    <property type="match status" value="1"/>
</dbReference>